<feature type="compositionally biased region" description="Polar residues" evidence="1">
    <location>
        <begin position="31"/>
        <end position="42"/>
    </location>
</feature>
<feature type="compositionally biased region" description="Low complexity" evidence="1">
    <location>
        <begin position="223"/>
        <end position="240"/>
    </location>
</feature>
<dbReference type="EMBL" id="JAUBYV010000003">
    <property type="protein sequence ID" value="KAK2628145.1"/>
    <property type="molecule type" value="Genomic_DNA"/>
</dbReference>
<dbReference type="AlphaFoldDB" id="A0AAD9T4I1"/>
<evidence type="ECO:0000313" key="2">
    <source>
        <dbReference type="EMBL" id="KAK2628145.1"/>
    </source>
</evidence>
<sequence>MDVLAALDELDKKDKSKKPPKSTAKKFVNPLKSSASQRTAGSQRVGRAPTRPASSGGSLLPPGSLHDRSPSAASTRRISFVQTDVPIRTPRRIRVPTRSASLASGFQWEPSLQKYGVSEHEWRSFSDEVIEEARLPKRAKLMWPLVKHDVTAKIKRDLDFGGDVKEQLKQWSAHFRKKGFIVSMELPGKPRHRDGDTEQERELAESYARRFRVVISPISEKSASIYSRSSSVNRSVSGEGLVVQSTPHASDEDDDDIEDVKS</sequence>
<feature type="compositionally biased region" description="Polar residues" evidence="1">
    <location>
        <begin position="71"/>
        <end position="81"/>
    </location>
</feature>
<feature type="compositionally biased region" description="Low complexity" evidence="1">
    <location>
        <begin position="52"/>
        <end position="64"/>
    </location>
</feature>
<protein>
    <submittedName>
        <fullName evidence="2">Uncharacterized protein</fullName>
    </submittedName>
</protein>
<reference evidence="2" key="1">
    <citation type="submission" date="2023-06" db="EMBL/GenBank/DDBJ databases">
        <title>Draft genome of Marssonina rosae.</title>
        <authorList>
            <person name="Cheng Q."/>
        </authorList>
    </citation>
    <scope>NUCLEOTIDE SEQUENCE</scope>
    <source>
        <strain evidence="2">R4</strain>
    </source>
</reference>
<evidence type="ECO:0000256" key="1">
    <source>
        <dbReference type="SAM" id="MobiDB-lite"/>
    </source>
</evidence>
<feature type="region of interest" description="Disordered" evidence="1">
    <location>
        <begin position="223"/>
        <end position="262"/>
    </location>
</feature>
<feature type="compositionally biased region" description="Acidic residues" evidence="1">
    <location>
        <begin position="251"/>
        <end position="262"/>
    </location>
</feature>
<proteinExistence type="predicted"/>
<evidence type="ECO:0000313" key="3">
    <source>
        <dbReference type="Proteomes" id="UP001285354"/>
    </source>
</evidence>
<gene>
    <name evidence="2" type="ORF">QTJ16_002791</name>
</gene>
<keyword evidence="3" id="KW-1185">Reference proteome</keyword>
<comment type="caution">
    <text evidence="2">The sequence shown here is derived from an EMBL/GenBank/DDBJ whole genome shotgun (WGS) entry which is preliminary data.</text>
</comment>
<name>A0AAD9T4I1_9HELO</name>
<feature type="compositionally biased region" description="Basic residues" evidence="1">
    <location>
        <begin position="15"/>
        <end position="24"/>
    </location>
</feature>
<organism evidence="2 3">
    <name type="scientific">Diplocarpon rosae</name>
    <dbReference type="NCBI Taxonomy" id="946125"/>
    <lineage>
        <taxon>Eukaryota</taxon>
        <taxon>Fungi</taxon>
        <taxon>Dikarya</taxon>
        <taxon>Ascomycota</taxon>
        <taxon>Pezizomycotina</taxon>
        <taxon>Leotiomycetes</taxon>
        <taxon>Helotiales</taxon>
        <taxon>Drepanopezizaceae</taxon>
        <taxon>Diplocarpon</taxon>
    </lineage>
</organism>
<feature type="region of interest" description="Disordered" evidence="1">
    <location>
        <begin position="1"/>
        <end position="81"/>
    </location>
</feature>
<dbReference type="Proteomes" id="UP001285354">
    <property type="component" value="Unassembled WGS sequence"/>
</dbReference>
<accession>A0AAD9T4I1</accession>